<dbReference type="PaxDb" id="3635-A0A1U8P895"/>
<sequence length="370" mass="41782">MEDALTNLRLLDGEEEAIQEDEGEMNGAYQFYLVGRCLTDSVVHFPSLHNTMADFWHPIGGICITELGEKRYIFQFFNKVDIERVVVGKPWFFNNHLLILQKIPGGENPAALELKFTEFWIQVHELPPGLMTESMAKQFGDFCSKFIEYDTSIPSLGIQKFLRICVCLDVTAPLKYKKKVLIGKSMIVYARFKYEKLSLFYFICGKLGHGESYCPFRLQFEPSKIVFGWDLSLRAVVRRRNMAVSRWLRAADGSPCVTENLVSFNHGISINGGKDLGRNFRGIVGNQNSNPNLILLGSVQYHSNNRQIKGCDGGNDALVADGLVYGPMDLVLDKEDGPIALLKVHDNECGEIWRLTGFYGNLDERSRSAS</sequence>
<dbReference type="AlphaFoldDB" id="A0A1U8P895"/>
<dbReference type="STRING" id="3635.A0A1U8P895"/>
<dbReference type="InterPro" id="IPR025836">
    <property type="entry name" value="Zn_knuckle_CX2CX4HX4C"/>
</dbReference>
<evidence type="ECO:0000259" key="1">
    <source>
        <dbReference type="Pfam" id="PF14111"/>
    </source>
</evidence>
<gene>
    <name evidence="4" type="primary">LOC107956129</name>
</gene>
<feature type="domain" description="Zinc knuckle CX2CX4HX4C" evidence="2">
    <location>
        <begin position="168"/>
        <end position="216"/>
    </location>
</feature>
<reference evidence="4" key="2">
    <citation type="submission" date="2025-08" db="UniProtKB">
        <authorList>
            <consortium name="RefSeq"/>
        </authorList>
    </citation>
    <scope>IDENTIFICATION</scope>
</reference>
<reference evidence="3" key="1">
    <citation type="journal article" date="2020" name="Nat. Genet.">
        <title>Genomic diversifications of five Gossypium allopolyploid species and their impact on cotton improvement.</title>
        <authorList>
            <person name="Chen Z.J."/>
            <person name="Sreedasyam A."/>
            <person name="Ando A."/>
            <person name="Song Q."/>
            <person name="De Santiago L.M."/>
            <person name="Hulse-Kemp A.M."/>
            <person name="Ding M."/>
            <person name="Ye W."/>
            <person name="Kirkbride R.C."/>
            <person name="Jenkins J."/>
            <person name="Plott C."/>
            <person name="Lovell J."/>
            <person name="Lin Y.M."/>
            <person name="Vaughn R."/>
            <person name="Liu B."/>
            <person name="Simpson S."/>
            <person name="Scheffler B.E."/>
            <person name="Wen L."/>
            <person name="Saski C.A."/>
            <person name="Grover C.E."/>
            <person name="Hu G."/>
            <person name="Conover J.L."/>
            <person name="Carlson J.W."/>
            <person name="Shu S."/>
            <person name="Boston L.B."/>
            <person name="Williams M."/>
            <person name="Peterson D.G."/>
            <person name="McGee K."/>
            <person name="Jones D.C."/>
            <person name="Wendel J.F."/>
            <person name="Stelly D.M."/>
            <person name="Grimwood J."/>
            <person name="Schmutz J."/>
        </authorList>
    </citation>
    <scope>NUCLEOTIDE SEQUENCE [LARGE SCALE GENOMIC DNA]</scope>
    <source>
        <strain evidence="3">cv. TM-1</strain>
    </source>
</reference>
<dbReference type="PANTHER" id="PTHR31286:SF153">
    <property type="entry name" value="DUF4283 DOMAIN PROTEIN"/>
    <property type="match status" value="1"/>
</dbReference>
<evidence type="ECO:0000313" key="3">
    <source>
        <dbReference type="Proteomes" id="UP000818029"/>
    </source>
</evidence>
<feature type="domain" description="DUF4283" evidence="1">
    <location>
        <begin position="28"/>
        <end position="105"/>
    </location>
</feature>
<keyword evidence="3" id="KW-1185">Reference proteome</keyword>
<dbReference type="PANTHER" id="PTHR31286">
    <property type="entry name" value="GLYCINE-RICH CELL WALL STRUCTURAL PROTEIN 1.8-LIKE"/>
    <property type="match status" value="1"/>
</dbReference>
<dbReference type="InterPro" id="IPR025558">
    <property type="entry name" value="DUF4283"/>
</dbReference>
<name>A0A1U8P895_GOSHI</name>
<proteinExistence type="predicted"/>
<dbReference type="InterPro" id="IPR040256">
    <property type="entry name" value="At4g02000-like"/>
</dbReference>
<organism evidence="3 4">
    <name type="scientific">Gossypium hirsutum</name>
    <name type="common">Upland cotton</name>
    <name type="synonym">Gossypium mexicanum</name>
    <dbReference type="NCBI Taxonomy" id="3635"/>
    <lineage>
        <taxon>Eukaryota</taxon>
        <taxon>Viridiplantae</taxon>
        <taxon>Streptophyta</taxon>
        <taxon>Embryophyta</taxon>
        <taxon>Tracheophyta</taxon>
        <taxon>Spermatophyta</taxon>
        <taxon>Magnoliopsida</taxon>
        <taxon>eudicotyledons</taxon>
        <taxon>Gunneridae</taxon>
        <taxon>Pentapetalae</taxon>
        <taxon>rosids</taxon>
        <taxon>malvids</taxon>
        <taxon>Malvales</taxon>
        <taxon>Malvaceae</taxon>
        <taxon>Malvoideae</taxon>
        <taxon>Gossypium</taxon>
    </lineage>
</organism>
<dbReference type="Pfam" id="PF14111">
    <property type="entry name" value="DUF4283"/>
    <property type="match status" value="1"/>
</dbReference>
<evidence type="ECO:0000259" key="2">
    <source>
        <dbReference type="Pfam" id="PF14392"/>
    </source>
</evidence>
<protein>
    <recommendedName>
        <fullName evidence="5">DUF4283 domain-containing protein</fullName>
    </recommendedName>
</protein>
<dbReference type="KEGG" id="ghi:107956129"/>
<dbReference type="Proteomes" id="UP000818029">
    <property type="component" value="Chromosome D07"/>
</dbReference>
<dbReference type="GeneID" id="107956129"/>
<accession>A0A1U8P895</accession>
<dbReference type="OrthoDB" id="1729074at2759"/>
<evidence type="ECO:0000313" key="4">
    <source>
        <dbReference type="RefSeq" id="XP_016747355.1"/>
    </source>
</evidence>
<dbReference type="Pfam" id="PF14392">
    <property type="entry name" value="zf-CCHC_4"/>
    <property type="match status" value="1"/>
</dbReference>
<dbReference type="RefSeq" id="XP_016747355.1">
    <property type="nucleotide sequence ID" value="XM_016891866.1"/>
</dbReference>
<evidence type="ECO:0008006" key="5">
    <source>
        <dbReference type="Google" id="ProtNLM"/>
    </source>
</evidence>